<dbReference type="InterPro" id="IPR055245">
    <property type="entry name" value="HTH_proteobacteria"/>
</dbReference>
<dbReference type="AlphaFoldDB" id="A0A2K9LR88"/>
<reference evidence="3" key="1">
    <citation type="submission" date="2017-08" db="EMBL/GenBank/DDBJ databases">
        <title>Direct submision.</title>
        <authorList>
            <person name="Kim S.-J."/>
            <person name="Rhee S.-K."/>
        </authorList>
    </citation>
    <scope>NUCLEOTIDE SEQUENCE [LARGE SCALE GENOMIC DNA]</scope>
    <source>
        <strain evidence="3">GI5</strain>
    </source>
</reference>
<feature type="domain" description="Winged helix-turn-helix" evidence="1">
    <location>
        <begin position="17"/>
        <end position="85"/>
    </location>
</feature>
<dbReference type="EMBL" id="CP022684">
    <property type="protein sequence ID" value="AUM14859.1"/>
    <property type="molecule type" value="Genomic_DNA"/>
</dbReference>
<organism evidence="2 3">
    <name type="scientific">Ketobacter alkanivorans</name>
    <dbReference type="NCBI Taxonomy" id="1917421"/>
    <lineage>
        <taxon>Bacteria</taxon>
        <taxon>Pseudomonadati</taxon>
        <taxon>Pseudomonadota</taxon>
        <taxon>Gammaproteobacteria</taxon>
        <taxon>Pseudomonadales</taxon>
        <taxon>Ketobacteraceae</taxon>
        <taxon>Ketobacter</taxon>
    </lineage>
</organism>
<gene>
    <name evidence="2" type="ORF">Kalk_05885</name>
</gene>
<name>A0A2K9LR88_9GAMM</name>
<sequence length="93" mass="10664">MRRGRNDAYNDTNVKAQRQRLLAALLRAGSAGINTIQARHNLNILAPAPRIYELRHHYGHNIQTIWTTETTPEGHPHRVARYVLLNGKYKEAI</sequence>
<evidence type="ECO:0000313" key="2">
    <source>
        <dbReference type="EMBL" id="AUM14859.1"/>
    </source>
</evidence>
<keyword evidence="3" id="KW-1185">Reference proteome</keyword>
<dbReference type="OrthoDB" id="5573465at2"/>
<evidence type="ECO:0000259" key="1">
    <source>
        <dbReference type="Pfam" id="PF14090"/>
    </source>
</evidence>
<proteinExistence type="predicted"/>
<dbReference type="KEGG" id="kak:Kalk_05885"/>
<accession>A0A2K9LR88</accession>
<protein>
    <recommendedName>
        <fullName evidence="1">Winged helix-turn-helix domain-containing protein</fullName>
    </recommendedName>
</protein>
<dbReference type="Proteomes" id="UP000235116">
    <property type="component" value="Chromosome"/>
</dbReference>
<evidence type="ECO:0000313" key="3">
    <source>
        <dbReference type="Proteomes" id="UP000235116"/>
    </source>
</evidence>
<dbReference type="Pfam" id="PF14090">
    <property type="entry name" value="HTH_39"/>
    <property type="match status" value="1"/>
</dbReference>